<name>A0A645J3U2_9ZZZZ</name>
<feature type="transmembrane region" description="Helical" evidence="1">
    <location>
        <begin position="37"/>
        <end position="54"/>
    </location>
</feature>
<dbReference type="SUPFAM" id="SSF103481">
    <property type="entry name" value="Multidrug resistance efflux transporter EmrE"/>
    <property type="match status" value="1"/>
</dbReference>
<accession>A0A645J3U2</accession>
<organism evidence="2">
    <name type="scientific">bioreactor metagenome</name>
    <dbReference type="NCBI Taxonomy" id="1076179"/>
    <lineage>
        <taxon>unclassified sequences</taxon>
        <taxon>metagenomes</taxon>
        <taxon>ecological metagenomes</taxon>
    </lineage>
</organism>
<reference evidence="2" key="1">
    <citation type="submission" date="2019-08" db="EMBL/GenBank/DDBJ databases">
        <authorList>
            <person name="Kucharzyk K."/>
            <person name="Murdoch R.W."/>
            <person name="Higgins S."/>
            <person name="Loffler F."/>
        </authorList>
    </citation>
    <scope>NUCLEOTIDE SEQUENCE</scope>
</reference>
<evidence type="ECO:0008006" key="3">
    <source>
        <dbReference type="Google" id="ProtNLM"/>
    </source>
</evidence>
<keyword evidence="1" id="KW-0472">Membrane</keyword>
<keyword evidence="1" id="KW-1133">Transmembrane helix</keyword>
<proteinExistence type="predicted"/>
<evidence type="ECO:0000313" key="2">
    <source>
        <dbReference type="EMBL" id="MPN55164.1"/>
    </source>
</evidence>
<protein>
    <recommendedName>
        <fullName evidence="3">EamA domain-containing protein</fullName>
    </recommendedName>
</protein>
<dbReference type="EMBL" id="VSSQ01124093">
    <property type="protein sequence ID" value="MPN55164.1"/>
    <property type="molecule type" value="Genomic_DNA"/>
</dbReference>
<evidence type="ECO:0000256" key="1">
    <source>
        <dbReference type="SAM" id="Phobius"/>
    </source>
</evidence>
<dbReference type="AlphaFoldDB" id="A0A645J3U2"/>
<keyword evidence="1" id="KW-0812">Transmembrane</keyword>
<sequence length="56" mass="6190">MMYKVGWNISIGSLVANICLAVALVLIGVFLYRENLSMNNIIGMILCISGLIFINR</sequence>
<dbReference type="Gene3D" id="1.10.3730.20">
    <property type="match status" value="1"/>
</dbReference>
<feature type="transmembrane region" description="Helical" evidence="1">
    <location>
        <begin position="7"/>
        <end position="31"/>
    </location>
</feature>
<comment type="caution">
    <text evidence="2">The sequence shown here is derived from an EMBL/GenBank/DDBJ whole genome shotgun (WGS) entry which is preliminary data.</text>
</comment>
<dbReference type="InterPro" id="IPR037185">
    <property type="entry name" value="EmrE-like"/>
</dbReference>
<gene>
    <name evidence="2" type="ORF">SDC9_202843</name>
</gene>